<comment type="caution">
    <text evidence="5">The sequence shown here is derived from an EMBL/GenBank/DDBJ whole genome shotgun (WGS) entry which is preliminary data.</text>
</comment>
<organism evidence="5 6">
    <name type="scientific">Albugo candida</name>
    <dbReference type="NCBI Taxonomy" id="65357"/>
    <lineage>
        <taxon>Eukaryota</taxon>
        <taxon>Sar</taxon>
        <taxon>Stramenopiles</taxon>
        <taxon>Oomycota</taxon>
        <taxon>Peronosporomycetes</taxon>
        <taxon>Albuginales</taxon>
        <taxon>Albuginaceae</taxon>
        <taxon>Albugo</taxon>
    </lineage>
</organism>
<dbReference type="EMBL" id="CAIX01000096">
    <property type="protein sequence ID" value="CCI10135.1"/>
    <property type="molecule type" value="Genomic_DNA"/>
</dbReference>
<dbReference type="GO" id="GO:0005634">
    <property type="term" value="C:nucleus"/>
    <property type="evidence" value="ECO:0007669"/>
    <property type="project" value="UniProtKB-SubCell"/>
</dbReference>
<dbReference type="STRING" id="65357.A0A024FSV9"/>
<feature type="compositionally biased region" description="Polar residues" evidence="3">
    <location>
        <begin position="203"/>
        <end position="213"/>
    </location>
</feature>
<name>A0A024FSV9_9STRA</name>
<dbReference type="OrthoDB" id="153872at2759"/>
<comment type="subcellular location">
    <subcellularLocation>
        <location evidence="1">Nucleus</location>
    </subcellularLocation>
</comment>
<feature type="compositionally biased region" description="Basic and acidic residues" evidence="3">
    <location>
        <begin position="28"/>
        <end position="39"/>
    </location>
</feature>
<feature type="region of interest" description="Disordered" evidence="3">
    <location>
        <begin position="28"/>
        <end position="61"/>
    </location>
</feature>
<feature type="compositionally biased region" description="Polar residues" evidence="3">
    <location>
        <begin position="43"/>
        <end position="60"/>
    </location>
</feature>
<evidence type="ECO:0000256" key="3">
    <source>
        <dbReference type="SAM" id="MobiDB-lite"/>
    </source>
</evidence>
<dbReference type="PANTHER" id="PTHR31319">
    <property type="entry name" value="ZINC FINGER PROTEIN CONSTANS-LIKE 4"/>
    <property type="match status" value="1"/>
</dbReference>
<keyword evidence="6" id="KW-1185">Reference proteome</keyword>
<feature type="region of interest" description="Disordered" evidence="3">
    <location>
        <begin position="300"/>
        <end position="322"/>
    </location>
</feature>
<sequence>MCLSPQDKLRSYSPLGLVHRKKQFTHTADEEIGECKEEDGQIASESETWNDSTDESTNGWVSDENLRSLDIDESFNHDIDWVKDDDIKSSLLTMSDGAEMDNVDFTLYLSPLRHSFSFYEDGMETNSSLHEPTHTDMMGANKAEKLLMSFETMHFTIPSPTSSGGKSSLQYTEPRNMEMDCVHAASVDSVQDFVNREKHSPTRSHTFASTSNDSDSRKRIGSYSPEARRLRIHRFHEKRKNRTWKKSIKYDCRKKLADDRPRIKGRFVRVAENRTSPSDYSSSTEDTLVMMLMPNELQSPQSFCSSPEDVDNEGNGMDQDLPELVSTDLDASAAIFNPSVSSSY</sequence>
<proteinExistence type="predicted"/>
<evidence type="ECO:0000313" key="5">
    <source>
        <dbReference type="EMBL" id="CCI10135.1"/>
    </source>
</evidence>
<dbReference type="InterPro" id="IPR010402">
    <property type="entry name" value="CCT_domain"/>
</dbReference>
<protein>
    <recommendedName>
        <fullName evidence="4">CCT domain-containing protein</fullName>
    </recommendedName>
</protein>
<dbReference type="AlphaFoldDB" id="A0A024FSV9"/>
<reference evidence="5 6" key="1">
    <citation type="submission" date="2012-05" db="EMBL/GenBank/DDBJ databases">
        <title>Recombination and specialization in a pathogen metapopulation.</title>
        <authorList>
            <person name="Gardiner A."/>
            <person name="Kemen E."/>
            <person name="Schultz-Larsen T."/>
            <person name="MacLean D."/>
            <person name="Van Oosterhout C."/>
            <person name="Jones J.D.G."/>
        </authorList>
    </citation>
    <scope>NUCLEOTIDE SEQUENCE [LARGE SCALE GENOMIC DNA]</scope>
    <source>
        <strain evidence="5 6">Ac Nc2</strain>
    </source>
</reference>
<dbReference type="Pfam" id="PF06203">
    <property type="entry name" value="CCT"/>
    <property type="match status" value="1"/>
</dbReference>
<feature type="region of interest" description="Disordered" evidence="3">
    <location>
        <begin position="195"/>
        <end position="226"/>
    </location>
</feature>
<evidence type="ECO:0000256" key="2">
    <source>
        <dbReference type="ARBA" id="ARBA00023242"/>
    </source>
</evidence>
<dbReference type="Proteomes" id="UP000053237">
    <property type="component" value="Unassembled WGS sequence"/>
</dbReference>
<dbReference type="InParanoid" id="A0A024FSV9"/>
<evidence type="ECO:0000256" key="1">
    <source>
        <dbReference type="ARBA" id="ARBA00004123"/>
    </source>
</evidence>
<feature type="domain" description="CCT" evidence="4">
    <location>
        <begin position="228"/>
        <end position="270"/>
    </location>
</feature>
<gene>
    <name evidence="5" type="ORF">BN9_062490</name>
</gene>
<dbReference type="InterPro" id="IPR045281">
    <property type="entry name" value="CONSTANS-like"/>
</dbReference>
<dbReference type="PANTHER" id="PTHR31319:SF77">
    <property type="entry name" value="ZINC FINGER PROTEIN CONSTANS-LIKE 4"/>
    <property type="match status" value="1"/>
</dbReference>
<keyword evidence="2" id="KW-0539">Nucleus</keyword>
<evidence type="ECO:0000313" key="6">
    <source>
        <dbReference type="Proteomes" id="UP000053237"/>
    </source>
</evidence>
<dbReference type="PROSITE" id="PS51017">
    <property type="entry name" value="CCT"/>
    <property type="match status" value="1"/>
</dbReference>
<accession>A0A024FSV9</accession>
<evidence type="ECO:0000259" key="4">
    <source>
        <dbReference type="PROSITE" id="PS51017"/>
    </source>
</evidence>